<dbReference type="GO" id="GO:0005524">
    <property type="term" value="F:ATP binding"/>
    <property type="evidence" value="ECO:0007669"/>
    <property type="project" value="UniProtKB-ARBA"/>
</dbReference>
<evidence type="ECO:0000313" key="2">
    <source>
        <dbReference type="Proteomes" id="UP000183952"/>
    </source>
</evidence>
<dbReference type="PIRSF" id="PIRSF016907">
    <property type="entry name" value="Kin_ATP-NAD"/>
    <property type="match status" value="1"/>
</dbReference>
<reference evidence="1 2" key="1">
    <citation type="submission" date="2016-11" db="EMBL/GenBank/DDBJ databases">
        <authorList>
            <person name="Jaros S."/>
            <person name="Januszkiewicz K."/>
            <person name="Wedrychowicz H."/>
        </authorList>
    </citation>
    <scope>NUCLEOTIDE SEQUENCE [LARGE SCALE GENOMIC DNA]</scope>
    <source>
        <strain evidence="1 2">DSM 3090</strain>
    </source>
</reference>
<dbReference type="AlphaFoldDB" id="A0A1M6P4X8"/>
<keyword evidence="1" id="KW-0418">Kinase</keyword>
<proteinExistence type="predicted"/>
<dbReference type="InterPro" id="IPR017438">
    <property type="entry name" value="ATP-NAD_kinase_N"/>
</dbReference>
<dbReference type="GO" id="GO:0051287">
    <property type="term" value="F:NAD binding"/>
    <property type="evidence" value="ECO:0007669"/>
    <property type="project" value="UniProtKB-ARBA"/>
</dbReference>
<dbReference type="OrthoDB" id="5511344at2"/>
<keyword evidence="1" id="KW-0808">Transferase</keyword>
<dbReference type="InterPro" id="IPR002504">
    <property type="entry name" value="NADK"/>
</dbReference>
<dbReference type="PANTHER" id="PTHR40697:SF2">
    <property type="entry name" value="ATP-NAD KINASE-RELATED"/>
    <property type="match status" value="1"/>
</dbReference>
<name>A0A1M6P4X8_9CLOT</name>
<dbReference type="Pfam" id="PF01513">
    <property type="entry name" value="NAD_kinase"/>
    <property type="match status" value="1"/>
</dbReference>
<evidence type="ECO:0000313" key="1">
    <source>
        <dbReference type="EMBL" id="SHK02981.1"/>
    </source>
</evidence>
<dbReference type="GO" id="GO:0003951">
    <property type="term" value="F:NAD+ kinase activity"/>
    <property type="evidence" value="ECO:0007669"/>
    <property type="project" value="InterPro"/>
</dbReference>
<dbReference type="InterPro" id="IPR011386">
    <property type="entry name" value="Put_ATP-NAD_kin"/>
</dbReference>
<dbReference type="InterPro" id="IPR039065">
    <property type="entry name" value="AcoX-like"/>
</dbReference>
<organism evidence="1 2">
    <name type="scientific">Hathewaya proteolytica DSM 3090</name>
    <dbReference type="NCBI Taxonomy" id="1121331"/>
    <lineage>
        <taxon>Bacteria</taxon>
        <taxon>Bacillati</taxon>
        <taxon>Bacillota</taxon>
        <taxon>Clostridia</taxon>
        <taxon>Eubacteriales</taxon>
        <taxon>Clostridiaceae</taxon>
        <taxon>Hathewaya</taxon>
    </lineage>
</organism>
<sequence length="370" mass="40691">MKRVGLIVNPIAGMGGTVALKGTDGERILKKAIELGAERKAPGKMVRALEEIIPLKDEVEFLTCSGDMGENQAKALNFNYKVVFEIHDKITREDHTILAAERLLEEGVDLIIFAGGDGTARDVYKATKGKGVVIGVPAGVKIHSPVYAINPSMAGKLAADYISGRVVKVKEVEVMDIDEDAFRQNIVRTKLYGYLNIPDEEKLCQNKKAPTPLSDKVAKEAAAQYIIDNMVDDLVYILGPGSTTEPIMRNLGLENTLLGVDIIRNKKLVMNDATEKDILKIVKTNMCKIVITPIGGQGFLFGRGNHQLSHKVISTVGKENIIVLATEGKIRELKFQPFYVDTGDETVDNLMKGYIRVIIGYGQEMMYKIQ</sequence>
<dbReference type="STRING" id="1121331.SAMN02745248_01589"/>
<dbReference type="Proteomes" id="UP000183952">
    <property type="component" value="Unassembled WGS sequence"/>
</dbReference>
<dbReference type="SUPFAM" id="SSF111331">
    <property type="entry name" value="NAD kinase/diacylglycerol kinase-like"/>
    <property type="match status" value="1"/>
</dbReference>
<dbReference type="Gene3D" id="3.40.50.10330">
    <property type="entry name" value="Probable inorganic polyphosphate/atp-NAD kinase, domain 1"/>
    <property type="match status" value="1"/>
</dbReference>
<dbReference type="PANTHER" id="PTHR40697">
    <property type="entry name" value="ACETOIN CATABOLISM PROTEIN X"/>
    <property type="match status" value="1"/>
</dbReference>
<dbReference type="InterPro" id="IPR016064">
    <property type="entry name" value="NAD/diacylglycerol_kinase_sf"/>
</dbReference>
<protein>
    <submittedName>
        <fullName evidence="1">Predicted polyphosphate-or ATP-dependent NAD kinase</fullName>
    </submittedName>
</protein>
<dbReference type="Pfam" id="PF20143">
    <property type="entry name" value="NAD_kinase_C"/>
    <property type="match status" value="1"/>
</dbReference>
<dbReference type="EMBL" id="FRAD01000012">
    <property type="protein sequence ID" value="SHK02981.1"/>
    <property type="molecule type" value="Genomic_DNA"/>
</dbReference>
<accession>A0A1M6P4X8</accession>
<gene>
    <name evidence="1" type="ORF">SAMN02745248_01589</name>
</gene>
<dbReference type="GO" id="GO:0006741">
    <property type="term" value="P:NADP+ biosynthetic process"/>
    <property type="evidence" value="ECO:0007669"/>
    <property type="project" value="InterPro"/>
</dbReference>
<keyword evidence="2" id="KW-1185">Reference proteome</keyword>